<feature type="binding site" evidence="5">
    <location>
        <position position="202"/>
    </location>
    <ligand>
        <name>molybdate</name>
        <dbReference type="ChEBI" id="CHEBI:36264"/>
    </ligand>
</feature>
<dbReference type="PANTHER" id="PTHR30632:SF0">
    <property type="entry name" value="SULFATE-BINDING PROTEIN"/>
    <property type="match status" value="1"/>
</dbReference>
<dbReference type="RefSeq" id="WP_063234942.1">
    <property type="nucleotide sequence ID" value="NZ_BCVO01000018.1"/>
</dbReference>
<evidence type="ECO:0000256" key="4">
    <source>
        <dbReference type="ARBA" id="ARBA00022729"/>
    </source>
</evidence>
<evidence type="ECO:0000313" key="8">
    <source>
        <dbReference type="Proteomes" id="UP000214618"/>
    </source>
</evidence>
<feature type="binding site" evidence="5">
    <location>
        <position position="184"/>
    </location>
    <ligand>
        <name>molybdate</name>
        <dbReference type="ChEBI" id="CHEBI:36264"/>
    </ligand>
</feature>
<gene>
    <name evidence="7" type="ORF">BS1321_15495</name>
</gene>
<evidence type="ECO:0000256" key="3">
    <source>
        <dbReference type="ARBA" id="ARBA00022723"/>
    </source>
</evidence>
<dbReference type="Proteomes" id="UP000214618">
    <property type="component" value="Chromosome"/>
</dbReference>
<evidence type="ECO:0000256" key="5">
    <source>
        <dbReference type="PIRSR" id="PIRSR004846-1"/>
    </source>
</evidence>
<dbReference type="AlphaFoldDB" id="A0A223EIZ1"/>
<dbReference type="InterPro" id="IPR005950">
    <property type="entry name" value="ModA"/>
</dbReference>
<dbReference type="Gene3D" id="3.40.190.10">
    <property type="entry name" value="Periplasmic binding protein-like II"/>
    <property type="match status" value="2"/>
</dbReference>
<feature type="binding site" evidence="5">
    <location>
        <position position="77"/>
    </location>
    <ligand>
        <name>molybdate</name>
        <dbReference type="ChEBI" id="CHEBI:36264"/>
    </ligand>
</feature>
<reference evidence="7 8" key="1">
    <citation type="submission" date="2016-10" db="EMBL/GenBank/DDBJ databases">
        <title>The whole genome sequencing and assembly of Bacillus simplex DSM 1321 strain.</title>
        <authorList>
            <person name="Park M.-K."/>
            <person name="Lee Y.-J."/>
            <person name="Yi H."/>
            <person name="Bahn Y.-S."/>
            <person name="Kim J.F."/>
            <person name="Lee D.-W."/>
        </authorList>
    </citation>
    <scope>NUCLEOTIDE SEQUENCE [LARGE SCALE GENOMIC DNA]</scope>
    <source>
        <strain evidence="7 8">DSM 1321</strain>
    </source>
</reference>
<dbReference type="GO" id="GO:0046872">
    <property type="term" value="F:metal ion binding"/>
    <property type="evidence" value="ECO:0007669"/>
    <property type="project" value="UniProtKB-KW"/>
</dbReference>
<dbReference type="GO" id="GO:0030973">
    <property type="term" value="F:molybdate ion binding"/>
    <property type="evidence" value="ECO:0007669"/>
    <property type="project" value="UniProtKB-ARBA"/>
</dbReference>
<dbReference type="FunFam" id="3.40.190.10:FF:000035">
    <property type="entry name" value="Molybdate ABC transporter substrate-binding protein"/>
    <property type="match status" value="1"/>
</dbReference>
<dbReference type="Pfam" id="PF13531">
    <property type="entry name" value="SBP_bac_11"/>
    <property type="match status" value="1"/>
</dbReference>
<dbReference type="NCBIfam" id="TIGR01256">
    <property type="entry name" value="modA"/>
    <property type="match status" value="1"/>
</dbReference>
<feature type="binding site" evidence="5">
    <location>
        <position position="157"/>
    </location>
    <ligand>
        <name>molybdate</name>
        <dbReference type="ChEBI" id="CHEBI:36264"/>
    </ligand>
</feature>
<sequence>MKKIYLMIFSIMMLVIVGAGCSSDEEKSTEKQTQQADEKVELTVSAAVSLQDALNDIKDSFEKENANVKVHYNFGASGALQQQISQGAPVDLFFSAAEDKFDKLVEEDLIEEKNGIDLVGNDLVLVVPKDSKKEIGSLEDLAKAAKISIGTPESVPAGQYAKQTLENMNLFKEVEDRLVYAKDVRQVLTYVETGNVDAGLVYKTDAINSSKVEIIATAQADLHDPIIYPVGMINDLDHAKEAKLFYDYLQTEASMEIFEKYGFKNLK</sequence>
<dbReference type="InterPro" id="IPR041879">
    <property type="entry name" value="YvgL-like_PBP2"/>
</dbReference>
<keyword evidence="4 6" id="KW-0732">Signal</keyword>
<feature type="signal peptide" evidence="6">
    <location>
        <begin position="1"/>
        <end position="19"/>
    </location>
</feature>
<feature type="chain" id="PRO_5039011981" evidence="6">
    <location>
        <begin position="20"/>
        <end position="267"/>
    </location>
</feature>
<protein>
    <submittedName>
        <fullName evidence="7">Molybdate ABC transporter substrate-binding protein</fullName>
    </submittedName>
</protein>
<dbReference type="CDD" id="cd13537">
    <property type="entry name" value="PBP2_YvgL_like"/>
    <property type="match status" value="1"/>
</dbReference>
<name>A0A223EIZ1_9BACI</name>
<keyword evidence="3 5" id="KW-0479">Metal-binding</keyword>
<keyword evidence="2 5" id="KW-0500">Molybdenum</keyword>
<dbReference type="GO" id="GO:0015689">
    <property type="term" value="P:molybdate ion transport"/>
    <property type="evidence" value="ECO:0007669"/>
    <property type="project" value="InterPro"/>
</dbReference>
<dbReference type="SUPFAM" id="SSF53850">
    <property type="entry name" value="Periplasmic binding protein-like II"/>
    <property type="match status" value="1"/>
</dbReference>
<evidence type="ECO:0000256" key="6">
    <source>
        <dbReference type="SAM" id="SignalP"/>
    </source>
</evidence>
<dbReference type="GeneID" id="56474165"/>
<dbReference type="OrthoDB" id="9785015at2"/>
<evidence type="ECO:0000256" key="2">
    <source>
        <dbReference type="ARBA" id="ARBA00022505"/>
    </source>
</evidence>
<evidence type="ECO:0000313" key="7">
    <source>
        <dbReference type="EMBL" id="ASS95190.1"/>
    </source>
</evidence>
<dbReference type="EMBL" id="CP017704">
    <property type="protein sequence ID" value="ASS95190.1"/>
    <property type="molecule type" value="Genomic_DNA"/>
</dbReference>
<accession>A0A223EIZ1</accession>
<dbReference type="PIRSF" id="PIRSF004846">
    <property type="entry name" value="ModA"/>
    <property type="match status" value="1"/>
</dbReference>
<organism evidence="7 8">
    <name type="scientific">Peribacillus simplex NBRC 15720 = DSM 1321</name>
    <dbReference type="NCBI Taxonomy" id="1349754"/>
    <lineage>
        <taxon>Bacteria</taxon>
        <taxon>Bacillati</taxon>
        <taxon>Bacillota</taxon>
        <taxon>Bacilli</taxon>
        <taxon>Bacillales</taxon>
        <taxon>Bacillaceae</taxon>
        <taxon>Peribacillus</taxon>
    </lineage>
</organism>
<evidence type="ECO:0000256" key="1">
    <source>
        <dbReference type="ARBA" id="ARBA00009175"/>
    </source>
</evidence>
<dbReference type="InterPro" id="IPR050682">
    <property type="entry name" value="ModA/WtpA"/>
</dbReference>
<comment type="similarity">
    <text evidence="1">Belongs to the bacterial solute-binding protein ModA family.</text>
</comment>
<feature type="binding site" evidence="5">
    <location>
        <position position="49"/>
    </location>
    <ligand>
        <name>molybdate</name>
        <dbReference type="ChEBI" id="CHEBI:36264"/>
    </ligand>
</feature>
<dbReference type="PANTHER" id="PTHR30632">
    <property type="entry name" value="MOLYBDATE-BINDING PERIPLASMIC PROTEIN"/>
    <property type="match status" value="1"/>
</dbReference>
<dbReference type="GO" id="GO:1901359">
    <property type="term" value="F:tungstate binding"/>
    <property type="evidence" value="ECO:0007669"/>
    <property type="project" value="UniProtKB-ARBA"/>
</dbReference>
<dbReference type="PROSITE" id="PS51257">
    <property type="entry name" value="PROKAR_LIPOPROTEIN"/>
    <property type="match status" value="1"/>
</dbReference>
<proteinExistence type="inferred from homology"/>